<organism evidence="1 2">
    <name type="scientific">Paraflavisolibacter caeni</name>
    <dbReference type="NCBI Taxonomy" id="2982496"/>
    <lineage>
        <taxon>Bacteria</taxon>
        <taxon>Pseudomonadati</taxon>
        <taxon>Bacteroidota</taxon>
        <taxon>Chitinophagia</taxon>
        <taxon>Chitinophagales</taxon>
        <taxon>Chitinophagaceae</taxon>
        <taxon>Paraflavisolibacter</taxon>
    </lineage>
</organism>
<reference evidence="1" key="1">
    <citation type="submission" date="2022-09" db="EMBL/GenBank/DDBJ databases">
        <authorList>
            <person name="Yuan C."/>
            <person name="Ke Z."/>
        </authorList>
    </citation>
    <scope>NUCLEOTIDE SEQUENCE</scope>
    <source>
        <strain evidence="1">LB-8</strain>
    </source>
</reference>
<keyword evidence="2" id="KW-1185">Reference proteome</keyword>
<dbReference type="EMBL" id="JAOTIF010000005">
    <property type="protein sequence ID" value="MCU7549352.1"/>
    <property type="molecule type" value="Genomic_DNA"/>
</dbReference>
<protein>
    <recommendedName>
        <fullName evidence="3">T9SS type A sorting domain-containing protein</fullName>
    </recommendedName>
</protein>
<evidence type="ECO:0000313" key="2">
    <source>
        <dbReference type="Proteomes" id="UP001155483"/>
    </source>
</evidence>
<sequence>MNLNKYIRLSAFFLLLTVITITGEANKGINQSIFNIVPIPVDSVRCELLHEKKPSAHLFSSAGREGITFMNSKGDQPLEFFIFDLEGALIHQTILQPKEKKTVKYLKKGVYLYDLFYKDEGVERGKITIQ</sequence>
<reference evidence="1" key="2">
    <citation type="submission" date="2023-04" db="EMBL/GenBank/DDBJ databases">
        <title>Paracnuella aquatica gen. nov., sp. nov., a member of the family Chitinophagaceae isolated from a hot spring.</title>
        <authorList>
            <person name="Wang C."/>
        </authorList>
    </citation>
    <scope>NUCLEOTIDE SEQUENCE</scope>
    <source>
        <strain evidence="1">LB-8</strain>
    </source>
</reference>
<name>A0A9X3BHC5_9BACT</name>
<comment type="caution">
    <text evidence="1">The sequence shown here is derived from an EMBL/GenBank/DDBJ whole genome shotgun (WGS) entry which is preliminary data.</text>
</comment>
<evidence type="ECO:0008006" key="3">
    <source>
        <dbReference type="Google" id="ProtNLM"/>
    </source>
</evidence>
<dbReference type="Proteomes" id="UP001155483">
    <property type="component" value="Unassembled WGS sequence"/>
</dbReference>
<evidence type="ECO:0000313" key="1">
    <source>
        <dbReference type="EMBL" id="MCU7549352.1"/>
    </source>
</evidence>
<gene>
    <name evidence="1" type="ORF">OCK74_09520</name>
</gene>
<proteinExistence type="predicted"/>
<dbReference type="RefSeq" id="WP_279296793.1">
    <property type="nucleotide sequence ID" value="NZ_JAOTIF010000005.1"/>
</dbReference>
<accession>A0A9X3BHC5</accession>
<dbReference type="AlphaFoldDB" id="A0A9X3BHC5"/>